<gene>
    <name evidence="5" type="ORF">HMPREF0647_07290</name>
</gene>
<dbReference type="Gene3D" id="2.60.120.200">
    <property type="match status" value="1"/>
</dbReference>
<feature type="chain" id="PRO_5001926182" description="LamG-like jellyroll fold domain-containing protein" evidence="3">
    <location>
        <begin position="23"/>
        <end position="381"/>
    </location>
</feature>
<name>A0A096CGE7_9BACT</name>
<dbReference type="InterPro" id="IPR006558">
    <property type="entry name" value="LamG-like"/>
</dbReference>
<feature type="signal peptide" evidence="3">
    <location>
        <begin position="1"/>
        <end position="22"/>
    </location>
</feature>
<dbReference type="Gene3D" id="2.60.40.1740">
    <property type="entry name" value="hypothetical protein (bacova_03559)"/>
    <property type="match status" value="1"/>
</dbReference>
<dbReference type="GO" id="GO:0005975">
    <property type="term" value="P:carbohydrate metabolic process"/>
    <property type="evidence" value="ECO:0007669"/>
    <property type="project" value="UniProtKB-ARBA"/>
</dbReference>
<accession>A0A096CGE7</accession>
<sequence>MKKIIKYLPLLALLFVGCQSNDEENFANKGFIDTKPMVSETIIKGTMTDFSKTLNISLARPAETEVKATFAADPSLVDTYNKAYYAHATALPTECYKLETSEVSVPVGSVKSTNAMITFQQLNTLNRDLVYVLPVKVTSNNIDLLSSSKTYYYIFRAGSLINVVADMENSNYLTVKWATPDRVSNMTKVTFEALIKARDLSKLISTVMGIEGNFLLRIGDADRKGNQLQLATGSGGNFPAPDATKGLPINKWVHVAMTLDCETHKVIIYVDGKIQSEGNLNLSSVDIRGNGSDRDFMIGFSYSSGRELDGYISEVRVWDVVRTQEEIAKNIYSVDPKSEGLVGYWKLDDQSGTEVKDYTGNGNTATANAKLKWFNVSLPEK</sequence>
<evidence type="ECO:0000313" key="5">
    <source>
        <dbReference type="EMBL" id="KGF44294.1"/>
    </source>
</evidence>
<dbReference type="RefSeq" id="WP_036867387.1">
    <property type="nucleotide sequence ID" value="NZ_JRNQ01000043.1"/>
</dbReference>
<dbReference type="GO" id="GO:0004553">
    <property type="term" value="F:hydrolase activity, hydrolyzing O-glycosyl compounds"/>
    <property type="evidence" value="ECO:0007669"/>
    <property type="project" value="UniProtKB-ARBA"/>
</dbReference>
<evidence type="ECO:0000256" key="1">
    <source>
        <dbReference type="ARBA" id="ARBA00022729"/>
    </source>
</evidence>
<feature type="domain" description="LamG-like jellyroll fold" evidence="4">
    <location>
        <begin position="171"/>
        <end position="325"/>
    </location>
</feature>
<dbReference type="InterPro" id="IPR013728">
    <property type="entry name" value="BT_3987-like_N"/>
</dbReference>
<reference evidence="5 6" key="1">
    <citation type="submission" date="2014-07" db="EMBL/GenBank/DDBJ databases">
        <authorList>
            <person name="McCorrison J."/>
            <person name="Sanka R."/>
            <person name="Torralba M."/>
            <person name="Gillis M."/>
            <person name="Haft D.H."/>
            <person name="Methe B."/>
            <person name="Sutton G."/>
            <person name="Nelson K.E."/>
        </authorList>
    </citation>
    <scope>NUCLEOTIDE SEQUENCE [LARGE SCALE GENOMIC DNA]</scope>
    <source>
        <strain evidence="5 6">DNF00320</strain>
    </source>
</reference>
<dbReference type="Proteomes" id="UP000029525">
    <property type="component" value="Unassembled WGS sequence"/>
</dbReference>
<proteinExistence type="predicted"/>
<evidence type="ECO:0000259" key="4">
    <source>
        <dbReference type="SMART" id="SM00560"/>
    </source>
</evidence>
<evidence type="ECO:0000313" key="6">
    <source>
        <dbReference type="Proteomes" id="UP000029525"/>
    </source>
</evidence>
<dbReference type="Pfam" id="PF13385">
    <property type="entry name" value="Laminin_G_3"/>
    <property type="match status" value="1"/>
</dbReference>
<evidence type="ECO:0000256" key="2">
    <source>
        <dbReference type="ARBA" id="ARBA00023157"/>
    </source>
</evidence>
<dbReference type="InterPro" id="IPR013320">
    <property type="entry name" value="ConA-like_dom_sf"/>
</dbReference>
<dbReference type="OrthoDB" id="1037816at2"/>
<dbReference type="PROSITE" id="PS51257">
    <property type="entry name" value="PROKAR_LIPOPROTEIN"/>
    <property type="match status" value="1"/>
</dbReference>
<comment type="caution">
    <text evidence="5">The sequence shown here is derived from an EMBL/GenBank/DDBJ whole genome shotgun (WGS) entry which is preliminary data.</text>
</comment>
<organism evidence="5 6">
    <name type="scientific">Prevotella bivia DNF00320</name>
    <dbReference type="NCBI Taxonomy" id="1401068"/>
    <lineage>
        <taxon>Bacteria</taxon>
        <taxon>Pseudomonadati</taxon>
        <taxon>Bacteroidota</taxon>
        <taxon>Bacteroidia</taxon>
        <taxon>Bacteroidales</taxon>
        <taxon>Prevotellaceae</taxon>
        <taxon>Prevotella</taxon>
    </lineage>
</organism>
<evidence type="ECO:0000256" key="3">
    <source>
        <dbReference type="SAM" id="SignalP"/>
    </source>
</evidence>
<keyword evidence="2" id="KW-1015">Disulfide bond</keyword>
<protein>
    <recommendedName>
        <fullName evidence="4">LamG-like jellyroll fold domain-containing protein</fullName>
    </recommendedName>
</protein>
<dbReference type="AlphaFoldDB" id="A0A096CGE7"/>
<dbReference type="SUPFAM" id="SSF49899">
    <property type="entry name" value="Concanavalin A-like lectins/glucanases"/>
    <property type="match status" value="1"/>
</dbReference>
<keyword evidence="1 3" id="KW-0732">Signal</keyword>
<dbReference type="EMBL" id="JRNQ01000043">
    <property type="protein sequence ID" value="KGF44294.1"/>
    <property type="molecule type" value="Genomic_DNA"/>
</dbReference>
<dbReference type="Pfam" id="PF08522">
    <property type="entry name" value="BT_3987-like_N"/>
    <property type="match status" value="1"/>
</dbReference>
<dbReference type="SMART" id="SM00560">
    <property type="entry name" value="LamGL"/>
    <property type="match status" value="1"/>
</dbReference>